<evidence type="ECO:0000313" key="1">
    <source>
        <dbReference type="EMBL" id="ANZ48931.1"/>
    </source>
</evidence>
<proteinExistence type="predicted"/>
<dbReference type="RefSeq" id="YP_009278393.1">
    <property type="nucleotide sequence ID" value="NC_031007.1"/>
</dbReference>
<dbReference type="KEGG" id="vg:29061685"/>
<protein>
    <submittedName>
        <fullName evidence="1">Putative virion structural protein</fullName>
    </submittedName>
</protein>
<dbReference type="GeneID" id="29061685"/>
<accession>A0A1B2ICE6</accession>
<reference evidence="1 2" key="1">
    <citation type="submission" date="2016-06" db="EMBL/GenBank/DDBJ databases">
        <authorList>
            <person name="Kjaerup R.B."/>
            <person name="Dalgaard T.S."/>
            <person name="Juul-Madsen H.R."/>
        </authorList>
    </citation>
    <scope>NUCLEOTIDE SEQUENCE [LARGE SCALE GENOMIC DNA]</scope>
</reference>
<dbReference type="InterPro" id="IPR055632">
    <property type="entry name" value="DUF7208"/>
</dbReference>
<gene>
    <name evidence="1" type="ORF">EARLPHILLIPIV_81</name>
</gene>
<dbReference type="EMBL" id="KX397367">
    <property type="protein sequence ID" value="ANZ48931.1"/>
    <property type="molecule type" value="Genomic_DNA"/>
</dbReference>
<dbReference type="OrthoDB" id="8434at10239"/>
<sequence length="293" mass="32800">MSKVYDGKLSTPTLSAMRLAMALMTGSLIKYPEKSTLNEHFNLLTNRIPDGTERATMKYMCIGNRGHVAKTESDGFTDFVPVGKVANASGMFNAVPFVLREMDNDLSDAQRKNYAFRTQVTIEGRNYWAYYLKRIDMRTVETNDYLITKQGKVQTVVDHVYTDNELFPKPIELPDYDYDDDNRVEIPDGKYVTSNADIKILFDEFDVQEYMNVTAIMRGSSRSSVISEIALCSGLDGTATGESATGSPFPYDEALGVQVLYYITLYSNLAITNENLNMTVKIGQSSPFFIGAV</sequence>
<organism evidence="1 2">
    <name type="scientific">Erwinia phage vB_EamM_EarlPhillipIV</name>
    <dbReference type="NCBI Taxonomy" id="1883372"/>
    <lineage>
        <taxon>Viruses</taxon>
        <taxon>Duplodnaviria</taxon>
        <taxon>Heunggongvirae</taxon>
        <taxon>Uroviricota</taxon>
        <taxon>Caudoviricetes</taxon>
        <taxon>Chimalliviridae</taxon>
        <taxon>Derbicusvirus</taxon>
        <taxon>Derbicusvirus derbicus</taxon>
    </lineage>
</organism>
<dbReference type="Pfam" id="PF23838">
    <property type="entry name" value="DUF7208"/>
    <property type="match status" value="1"/>
</dbReference>
<evidence type="ECO:0000313" key="2">
    <source>
        <dbReference type="Proteomes" id="UP000201594"/>
    </source>
</evidence>
<dbReference type="Proteomes" id="UP000201594">
    <property type="component" value="Segment"/>
</dbReference>
<name>A0A1B2ICE6_9CAUD</name>